<protein>
    <submittedName>
        <fullName evidence="1">Uncharacterized protein</fullName>
    </submittedName>
</protein>
<reference evidence="2" key="1">
    <citation type="journal article" date="2019" name="Int. J. Syst. Evol. Microbiol.">
        <title>The Global Catalogue of Microorganisms (GCM) 10K type strain sequencing project: providing services to taxonomists for standard genome sequencing and annotation.</title>
        <authorList>
            <consortium name="The Broad Institute Genomics Platform"/>
            <consortium name="The Broad Institute Genome Sequencing Center for Infectious Disease"/>
            <person name="Wu L."/>
            <person name="Ma J."/>
        </authorList>
    </citation>
    <scope>NUCLEOTIDE SEQUENCE [LARGE SCALE GENOMIC DNA]</scope>
    <source>
        <strain evidence="2">JCM 18324</strain>
    </source>
</reference>
<dbReference type="EMBL" id="BAABJV010000001">
    <property type="protein sequence ID" value="GAA4764027.1"/>
    <property type="molecule type" value="Genomic_DNA"/>
</dbReference>
<dbReference type="Pfam" id="PF19938">
    <property type="entry name" value="DUF6400"/>
    <property type="match status" value="1"/>
</dbReference>
<dbReference type="InterPro" id="IPR045649">
    <property type="entry name" value="DUF6400"/>
</dbReference>
<keyword evidence="2" id="KW-1185">Reference proteome</keyword>
<comment type="caution">
    <text evidence="1">The sequence shown here is derived from an EMBL/GenBank/DDBJ whole genome shotgun (WGS) entry which is preliminary data.</text>
</comment>
<name>A0ABP8ZSZ9_9ACTN</name>
<gene>
    <name evidence="1" type="ORF">GCM10023329_07240</name>
</gene>
<accession>A0ABP8ZSZ9</accession>
<organism evidence="1 2">
    <name type="scientific">Streptomyces sanyensis</name>
    <dbReference type="NCBI Taxonomy" id="568869"/>
    <lineage>
        <taxon>Bacteria</taxon>
        <taxon>Bacillati</taxon>
        <taxon>Actinomycetota</taxon>
        <taxon>Actinomycetes</taxon>
        <taxon>Kitasatosporales</taxon>
        <taxon>Streptomycetaceae</taxon>
        <taxon>Streptomyces</taxon>
    </lineage>
</organism>
<dbReference type="Proteomes" id="UP001501147">
    <property type="component" value="Unassembled WGS sequence"/>
</dbReference>
<evidence type="ECO:0000313" key="2">
    <source>
        <dbReference type="Proteomes" id="UP001501147"/>
    </source>
</evidence>
<evidence type="ECO:0000313" key="1">
    <source>
        <dbReference type="EMBL" id="GAA4764027.1"/>
    </source>
</evidence>
<dbReference type="RefSeq" id="WP_345609265.1">
    <property type="nucleotide sequence ID" value="NZ_BAABJV010000001.1"/>
</dbReference>
<proteinExistence type="predicted"/>
<sequence length="83" mass="9067">MSHHREAELRSFGFDLTHHEAVRRAAVVTAIGDGWDPGAVLAGEEEAHRLLYSGLDEEQQRTYDRLVAAGVLPARDGDGRAAD</sequence>